<dbReference type="Proteomes" id="UP000478052">
    <property type="component" value="Unassembled WGS sequence"/>
</dbReference>
<dbReference type="AlphaFoldDB" id="A0A6G0Y4D7"/>
<keyword evidence="3" id="KW-1185">Reference proteome</keyword>
<evidence type="ECO:0000313" key="3">
    <source>
        <dbReference type="Proteomes" id="UP000478052"/>
    </source>
</evidence>
<evidence type="ECO:0000313" key="1">
    <source>
        <dbReference type="EMBL" id="KAF0713520.1"/>
    </source>
</evidence>
<name>A0A6G0Y4D7_APHCR</name>
<evidence type="ECO:0000313" key="2">
    <source>
        <dbReference type="EMBL" id="KAF0749036.1"/>
    </source>
</evidence>
<dbReference type="EMBL" id="VUJU01006249">
    <property type="protein sequence ID" value="KAF0749036.1"/>
    <property type="molecule type" value="Genomic_DNA"/>
</dbReference>
<reference evidence="2 3" key="1">
    <citation type="submission" date="2019-08" db="EMBL/GenBank/DDBJ databases">
        <title>Whole genome of Aphis craccivora.</title>
        <authorList>
            <person name="Voronova N.V."/>
            <person name="Shulinski R.S."/>
            <person name="Bandarenka Y.V."/>
            <person name="Zhorov D.G."/>
            <person name="Warner D."/>
        </authorList>
    </citation>
    <scope>NUCLEOTIDE SEQUENCE [LARGE SCALE GENOMIC DNA]</scope>
    <source>
        <strain evidence="2">180601</strain>
        <tissue evidence="2">Whole Body</tissue>
    </source>
</reference>
<comment type="caution">
    <text evidence="2">The sequence shown here is derived from an EMBL/GenBank/DDBJ whole genome shotgun (WGS) entry which is preliminary data.</text>
</comment>
<gene>
    <name evidence="1" type="ORF">FWK35_00026240</name>
    <name evidence="2" type="ORF">FWK35_00026638</name>
</gene>
<sequence>MTDRVMDILKYSDIKNSTQTSTGRNNRPNLKKLKNSNRSYKCYQYINDLKKYKIPPNMDELLGSDIENISNFLTFLIII</sequence>
<proteinExistence type="predicted"/>
<protein>
    <submittedName>
        <fullName evidence="2">Uncharacterized protein</fullName>
    </submittedName>
</protein>
<dbReference type="EMBL" id="VUJU01010649">
    <property type="protein sequence ID" value="KAF0713520.1"/>
    <property type="molecule type" value="Genomic_DNA"/>
</dbReference>
<accession>A0A6G0Y4D7</accession>
<organism evidence="2 3">
    <name type="scientific">Aphis craccivora</name>
    <name type="common">Cowpea aphid</name>
    <dbReference type="NCBI Taxonomy" id="307492"/>
    <lineage>
        <taxon>Eukaryota</taxon>
        <taxon>Metazoa</taxon>
        <taxon>Ecdysozoa</taxon>
        <taxon>Arthropoda</taxon>
        <taxon>Hexapoda</taxon>
        <taxon>Insecta</taxon>
        <taxon>Pterygota</taxon>
        <taxon>Neoptera</taxon>
        <taxon>Paraneoptera</taxon>
        <taxon>Hemiptera</taxon>
        <taxon>Sternorrhyncha</taxon>
        <taxon>Aphidomorpha</taxon>
        <taxon>Aphidoidea</taxon>
        <taxon>Aphididae</taxon>
        <taxon>Aphidini</taxon>
        <taxon>Aphis</taxon>
        <taxon>Aphis</taxon>
    </lineage>
</organism>